<protein>
    <recommendedName>
        <fullName evidence="1">Carrier domain-containing protein</fullName>
    </recommendedName>
</protein>
<evidence type="ECO:0000313" key="2">
    <source>
        <dbReference type="EMBL" id="KKE83225.1"/>
    </source>
</evidence>
<dbReference type="AlphaFoldDB" id="A0A0F6AAL0"/>
<sequence length="88" mass="9674">MAHTELRLEIKQLIINSLDLEDISPEEIVDDEPLFHDGLGLDSIDALELGLAIKKQYGVKIDANSEGTKQHFSSVTSLCAFIVSHEPA</sequence>
<evidence type="ECO:0000313" key="3">
    <source>
        <dbReference type="Proteomes" id="UP000033434"/>
    </source>
</evidence>
<feature type="domain" description="Carrier" evidence="1">
    <location>
        <begin position="4"/>
        <end position="86"/>
    </location>
</feature>
<dbReference type="InterPro" id="IPR036736">
    <property type="entry name" value="ACP-like_sf"/>
</dbReference>
<comment type="caution">
    <text evidence="2">The sequence shown here is derived from an EMBL/GenBank/DDBJ whole genome shotgun (WGS) entry which is preliminary data.</text>
</comment>
<dbReference type="PATRIC" id="fig|1129367.4.peg.2850"/>
<dbReference type="InterPro" id="IPR009081">
    <property type="entry name" value="PP-bd_ACP"/>
</dbReference>
<name>A0A0F6AAL0_9GAMM</name>
<dbReference type="Gene3D" id="1.10.1200.10">
    <property type="entry name" value="ACP-like"/>
    <property type="match status" value="1"/>
</dbReference>
<dbReference type="EMBL" id="AUXW01000150">
    <property type="protein sequence ID" value="KKE83225.1"/>
    <property type="molecule type" value="Genomic_DNA"/>
</dbReference>
<dbReference type="Proteomes" id="UP000033434">
    <property type="component" value="Unassembled WGS sequence"/>
</dbReference>
<reference evidence="2 3" key="1">
    <citation type="journal article" date="2015" name="BMC Genomics">
        <title>Genome mining reveals unlocked bioactive potential of marine Gram-negative bacteria.</title>
        <authorList>
            <person name="Machado H."/>
            <person name="Sonnenschein E.C."/>
            <person name="Melchiorsen J."/>
            <person name="Gram L."/>
        </authorList>
    </citation>
    <scope>NUCLEOTIDE SEQUENCE [LARGE SCALE GENOMIC DNA]</scope>
    <source>
        <strain evidence="2 3">S4054</strain>
    </source>
</reference>
<gene>
    <name evidence="2" type="ORF">N479_15090</name>
</gene>
<accession>A0A0F6AAL0</accession>
<dbReference type="Pfam" id="PF00550">
    <property type="entry name" value="PP-binding"/>
    <property type="match status" value="1"/>
</dbReference>
<dbReference type="NCBIfam" id="NF006617">
    <property type="entry name" value="PRK09184.1"/>
    <property type="match status" value="1"/>
</dbReference>
<proteinExistence type="predicted"/>
<evidence type="ECO:0000259" key="1">
    <source>
        <dbReference type="PROSITE" id="PS50075"/>
    </source>
</evidence>
<dbReference type="RefSeq" id="WP_046356436.1">
    <property type="nucleotide sequence ID" value="NZ_AUXW01000150.1"/>
</dbReference>
<organism evidence="2 3">
    <name type="scientific">Pseudoalteromonas luteoviolacea S4054</name>
    <dbReference type="NCBI Taxonomy" id="1129367"/>
    <lineage>
        <taxon>Bacteria</taxon>
        <taxon>Pseudomonadati</taxon>
        <taxon>Pseudomonadota</taxon>
        <taxon>Gammaproteobacteria</taxon>
        <taxon>Alteromonadales</taxon>
        <taxon>Pseudoalteromonadaceae</taxon>
        <taxon>Pseudoalteromonas</taxon>
    </lineage>
</organism>
<dbReference type="PROSITE" id="PS50075">
    <property type="entry name" value="CARRIER"/>
    <property type="match status" value="1"/>
</dbReference>
<dbReference type="SUPFAM" id="SSF47336">
    <property type="entry name" value="ACP-like"/>
    <property type="match status" value="1"/>
</dbReference>